<keyword evidence="2" id="KW-1185">Reference proteome</keyword>
<accession>A0A9R1WFW5</accession>
<protein>
    <submittedName>
        <fullName evidence="1">Uncharacterized protein</fullName>
    </submittedName>
</protein>
<evidence type="ECO:0000313" key="2">
    <source>
        <dbReference type="Proteomes" id="UP000235145"/>
    </source>
</evidence>
<sequence>MERRFDSDRHTIMPPNFFDCHVLEDGFDWRAFMSGIAIYPNFMVALWDVNTILIPIHSSLNHWLFRELRLPSMALMGNPHFGPCKFKHLQ</sequence>
<evidence type="ECO:0000313" key="1">
    <source>
        <dbReference type="EMBL" id="KAJ0225982.1"/>
    </source>
</evidence>
<proteinExistence type="predicted"/>
<organism evidence="1 2">
    <name type="scientific">Lactuca sativa</name>
    <name type="common">Garden lettuce</name>
    <dbReference type="NCBI Taxonomy" id="4236"/>
    <lineage>
        <taxon>Eukaryota</taxon>
        <taxon>Viridiplantae</taxon>
        <taxon>Streptophyta</taxon>
        <taxon>Embryophyta</taxon>
        <taxon>Tracheophyta</taxon>
        <taxon>Spermatophyta</taxon>
        <taxon>Magnoliopsida</taxon>
        <taxon>eudicotyledons</taxon>
        <taxon>Gunneridae</taxon>
        <taxon>Pentapetalae</taxon>
        <taxon>asterids</taxon>
        <taxon>campanulids</taxon>
        <taxon>Asterales</taxon>
        <taxon>Asteraceae</taxon>
        <taxon>Cichorioideae</taxon>
        <taxon>Cichorieae</taxon>
        <taxon>Lactucinae</taxon>
        <taxon>Lactuca</taxon>
    </lineage>
</organism>
<dbReference type="Proteomes" id="UP000235145">
    <property type="component" value="Unassembled WGS sequence"/>
</dbReference>
<reference evidence="1 2" key="1">
    <citation type="journal article" date="2017" name="Nat. Commun.">
        <title>Genome assembly with in vitro proximity ligation data and whole-genome triplication in lettuce.</title>
        <authorList>
            <person name="Reyes-Chin-Wo S."/>
            <person name="Wang Z."/>
            <person name="Yang X."/>
            <person name="Kozik A."/>
            <person name="Arikit S."/>
            <person name="Song C."/>
            <person name="Xia L."/>
            <person name="Froenicke L."/>
            <person name="Lavelle D.O."/>
            <person name="Truco M.J."/>
            <person name="Xia R."/>
            <person name="Zhu S."/>
            <person name="Xu C."/>
            <person name="Xu H."/>
            <person name="Xu X."/>
            <person name="Cox K."/>
            <person name="Korf I."/>
            <person name="Meyers B.C."/>
            <person name="Michelmore R.W."/>
        </authorList>
    </citation>
    <scope>NUCLEOTIDE SEQUENCE [LARGE SCALE GENOMIC DNA]</scope>
    <source>
        <strain evidence="2">cv. Salinas</strain>
        <tissue evidence="1">Seedlings</tissue>
    </source>
</reference>
<name>A0A9R1WFW5_LACSA</name>
<comment type="caution">
    <text evidence="1">The sequence shown here is derived from an EMBL/GenBank/DDBJ whole genome shotgun (WGS) entry which is preliminary data.</text>
</comment>
<dbReference type="AlphaFoldDB" id="A0A9R1WFW5"/>
<dbReference type="EMBL" id="NBSK02000001">
    <property type="protein sequence ID" value="KAJ0225982.1"/>
    <property type="molecule type" value="Genomic_DNA"/>
</dbReference>
<gene>
    <name evidence="1" type="ORF">LSAT_V11C100044070</name>
</gene>